<evidence type="ECO:0000256" key="4">
    <source>
        <dbReference type="SAM" id="SignalP"/>
    </source>
</evidence>
<dbReference type="EMBL" id="QGGH01000013">
    <property type="protein sequence ID" value="PWJ88048.1"/>
    <property type="molecule type" value="Genomic_DNA"/>
</dbReference>
<dbReference type="InterPro" id="IPR010258">
    <property type="entry name" value="Conjugal_tfr_TrbG/VirB9/CagX"/>
</dbReference>
<comment type="caution">
    <text evidence="5">The sequence shown here is derived from an EMBL/GenBank/DDBJ whole genome shotgun (WGS) entry which is preliminary data.</text>
</comment>
<organism evidence="5 6">
    <name type="scientific">Rhizobium loti</name>
    <name type="common">Mesorhizobium loti</name>
    <dbReference type="NCBI Taxonomy" id="381"/>
    <lineage>
        <taxon>Bacteria</taxon>
        <taxon>Pseudomonadati</taxon>
        <taxon>Pseudomonadota</taxon>
        <taxon>Alphaproteobacteria</taxon>
        <taxon>Hyphomicrobiales</taxon>
        <taxon>Phyllobacteriaceae</taxon>
        <taxon>Mesorhizobium</taxon>
    </lineage>
</organism>
<dbReference type="AlphaFoldDB" id="A0A8E3B2I5"/>
<evidence type="ECO:0000313" key="5">
    <source>
        <dbReference type="EMBL" id="PWJ88048.1"/>
    </source>
</evidence>
<name>A0A8E3B2I5_RHILI</name>
<evidence type="ECO:0000256" key="2">
    <source>
        <dbReference type="ARBA" id="ARBA00022729"/>
    </source>
</evidence>
<feature type="chain" id="PRO_5034176114" evidence="4">
    <location>
        <begin position="41"/>
        <end position="379"/>
    </location>
</feature>
<evidence type="ECO:0000313" key="6">
    <source>
        <dbReference type="Proteomes" id="UP000245631"/>
    </source>
</evidence>
<dbReference type="InterPro" id="IPR033645">
    <property type="entry name" value="VirB9/CagX/TrbG_C"/>
</dbReference>
<dbReference type="Gene3D" id="2.60.40.2500">
    <property type="match status" value="1"/>
</dbReference>
<sequence length="379" mass="41235">MTPAPCKATHWGCPTFLIHAVPAFRKIAFPALLLCTSALAGCATRQKPPEISYDDPIPAVQAVDPPAPVKVVELSKPLPLPGQLKPVGRDAKPQPEPTDPTARVNLANAAARIQPVRNGFINSMQVYPFIDGALYQVYASPGQITDIALQPGEQLVGSGPVAAGDTVRWIIGDTESGIGGTTQVHILVKPTRAELTTNLVINTDRRTYHMELRSTPSTYMASVSWQYPQDQLIALRRQNQQAEAAQPVSTGIDLSRVNFRYEVTGDRAPWRPLRAFDDGRQAFIEFPRGIGQGEMPPLFVVGPEGDTSELVNYRVRGNYMIVDRLFAAAELRFGAGKNQQRIRISRTDGVGSSRFSWMRGPGETPRATNLRGDSGGSPS</sequence>
<feature type="signal peptide" evidence="4">
    <location>
        <begin position="1"/>
        <end position="40"/>
    </location>
</feature>
<feature type="region of interest" description="Disordered" evidence="3">
    <location>
        <begin position="80"/>
        <end position="102"/>
    </location>
</feature>
<evidence type="ECO:0000256" key="3">
    <source>
        <dbReference type="SAM" id="MobiDB-lite"/>
    </source>
</evidence>
<gene>
    <name evidence="5" type="ORF">C8D77_113137</name>
</gene>
<dbReference type="Pfam" id="PF03524">
    <property type="entry name" value="CagX"/>
    <property type="match status" value="1"/>
</dbReference>
<dbReference type="InterPro" id="IPR038161">
    <property type="entry name" value="VirB9/CagX/TrbG_C_sf"/>
</dbReference>
<evidence type="ECO:0000256" key="1">
    <source>
        <dbReference type="ARBA" id="ARBA00006135"/>
    </source>
</evidence>
<dbReference type="RefSeq" id="WP_245462985.1">
    <property type="nucleotide sequence ID" value="NZ_QGGH01000013.1"/>
</dbReference>
<comment type="similarity">
    <text evidence="1">Belongs to the TrbG/VirB9 family.</text>
</comment>
<feature type="region of interest" description="Disordered" evidence="3">
    <location>
        <begin position="353"/>
        <end position="379"/>
    </location>
</feature>
<dbReference type="NCBIfam" id="TIGR02775">
    <property type="entry name" value="TrbG_Ti"/>
    <property type="match status" value="1"/>
</dbReference>
<proteinExistence type="inferred from homology"/>
<reference evidence="5 6" key="1">
    <citation type="submission" date="2018-05" db="EMBL/GenBank/DDBJ databases">
        <title>Genomic Encyclopedia of Type Strains, Phase IV (KMG-IV): sequencing the most valuable type-strain genomes for metagenomic binning, comparative biology and taxonomic classification.</title>
        <authorList>
            <person name="Goeker M."/>
        </authorList>
    </citation>
    <scope>NUCLEOTIDE SEQUENCE [LARGE SCALE GENOMIC DNA]</scope>
    <source>
        <strain evidence="5 6">DSM 2626</strain>
    </source>
</reference>
<dbReference type="GeneID" id="61055248"/>
<accession>A0A8E3B2I5</accession>
<dbReference type="Proteomes" id="UP000245631">
    <property type="component" value="Unassembled WGS sequence"/>
</dbReference>
<keyword evidence="2 4" id="KW-0732">Signal</keyword>
<protein>
    <submittedName>
        <fullName evidence="5">Type IV secretion system protein VirB9</fullName>
    </submittedName>
</protein>
<dbReference type="InterPro" id="IPR014142">
    <property type="entry name" value="TrbG_Ti"/>
</dbReference>
<dbReference type="CDD" id="cd06911">
    <property type="entry name" value="VirB9_CagX_TrbG"/>
    <property type="match status" value="1"/>
</dbReference>